<accession>A0A9W9TFV6</accession>
<dbReference type="Proteomes" id="UP001147733">
    <property type="component" value="Unassembled WGS sequence"/>
</dbReference>
<dbReference type="GeneID" id="81387823"/>
<dbReference type="EMBL" id="JAPQKT010000009">
    <property type="protein sequence ID" value="KAJ5220864.1"/>
    <property type="molecule type" value="Genomic_DNA"/>
</dbReference>
<organism evidence="1 2">
    <name type="scientific">Penicillium citrinum</name>
    <dbReference type="NCBI Taxonomy" id="5077"/>
    <lineage>
        <taxon>Eukaryota</taxon>
        <taxon>Fungi</taxon>
        <taxon>Dikarya</taxon>
        <taxon>Ascomycota</taxon>
        <taxon>Pezizomycotina</taxon>
        <taxon>Eurotiomycetes</taxon>
        <taxon>Eurotiomycetidae</taxon>
        <taxon>Eurotiales</taxon>
        <taxon>Aspergillaceae</taxon>
        <taxon>Penicillium</taxon>
    </lineage>
</organism>
<dbReference type="OrthoDB" id="4851849at2759"/>
<proteinExistence type="predicted"/>
<keyword evidence="2" id="KW-1185">Reference proteome</keyword>
<evidence type="ECO:0000313" key="2">
    <source>
        <dbReference type="Proteomes" id="UP001147733"/>
    </source>
</evidence>
<gene>
    <name evidence="1" type="ORF">N7469_009751</name>
</gene>
<dbReference type="AlphaFoldDB" id="A0A9W9TFV6"/>
<name>A0A9W9TFV6_PENCI</name>
<dbReference type="RefSeq" id="XP_056495787.1">
    <property type="nucleotide sequence ID" value="XM_056648656.1"/>
</dbReference>
<reference evidence="1" key="1">
    <citation type="submission" date="2022-11" db="EMBL/GenBank/DDBJ databases">
        <authorList>
            <person name="Petersen C."/>
        </authorList>
    </citation>
    <scope>NUCLEOTIDE SEQUENCE</scope>
    <source>
        <strain evidence="1">IBT 23319</strain>
    </source>
</reference>
<protein>
    <submittedName>
        <fullName evidence="1">Uncharacterized protein</fullName>
    </submittedName>
</protein>
<reference evidence="1" key="2">
    <citation type="journal article" date="2023" name="IMA Fungus">
        <title>Comparative genomic study of the Penicillium genus elucidates a diverse pangenome and 15 lateral gene transfer events.</title>
        <authorList>
            <person name="Petersen C."/>
            <person name="Sorensen T."/>
            <person name="Nielsen M.R."/>
            <person name="Sondergaard T.E."/>
            <person name="Sorensen J.L."/>
            <person name="Fitzpatrick D.A."/>
            <person name="Frisvad J.C."/>
            <person name="Nielsen K.L."/>
        </authorList>
    </citation>
    <scope>NUCLEOTIDE SEQUENCE</scope>
    <source>
        <strain evidence="1">IBT 23319</strain>
    </source>
</reference>
<evidence type="ECO:0000313" key="1">
    <source>
        <dbReference type="EMBL" id="KAJ5220864.1"/>
    </source>
</evidence>
<sequence>MDSSRIHQYLKELKACHAPVDLNRPELERRIRKYVVDAPLHHIESLLEWFDGIPAIQELDCVNEEKLLNFLRHAQRAKHDYAELLHASFRTDSGQLEKWLLIIFKLGRYGIASRAFAQLAFEQPTLIARMTVHPVMAPEELPISPPELDLGHCPPKT</sequence>
<comment type="caution">
    <text evidence="1">The sequence shown here is derived from an EMBL/GenBank/DDBJ whole genome shotgun (WGS) entry which is preliminary data.</text>
</comment>